<dbReference type="EMBL" id="AWQQ01000024">
    <property type="protein sequence ID" value="PHJ39342.1"/>
    <property type="molecule type" value="Genomic_DNA"/>
</dbReference>
<proteinExistence type="predicted"/>
<dbReference type="Proteomes" id="UP000222564">
    <property type="component" value="Unassembled WGS sequence"/>
</dbReference>
<keyword evidence="3" id="KW-1185">Reference proteome</keyword>
<dbReference type="AlphaFoldDB" id="A0A2C6LMV0"/>
<dbReference type="EMBL" id="AWQQ01000003">
    <property type="protein sequence ID" value="PHJ39940.1"/>
    <property type="molecule type" value="Genomic_DNA"/>
</dbReference>
<gene>
    <name evidence="2" type="ORF">P378_00350</name>
    <name evidence="1" type="ORF">P378_03740</name>
</gene>
<evidence type="ECO:0000313" key="1">
    <source>
        <dbReference type="EMBL" id="PHJ39342.1"/>
    </source>
</evidence>
<name>A0A2C6LMV0_9FIRM</name>
<sequence>MVEGKVINIYGQLSFAVVLHGKNLLNYQLINGFNGNIFLIKYTKEGEKPP</sequence>
<comment type="caution">
    <text evidence="2">The sequence shown here is derived from an EMBL/GenBank/DDBJ whole genome shotgun (WGS) entry which is preliminary data.</text>
</comment>
<evidence type="ECO:0000313" key="3">
    <source>
        <dbReference type="Proteomes" id="UP000222564"/>
    </source>
</evidence>
<organism evidence="2 3">
    <name type="scientific">Desulforamulus profundi</name>
    <dbReference type="NCBI Taxonomy" id="1383067"/>
    <lineage>
        <taxon>Bacteria</taxon>
        <taxon>Bacillati</taxon>
        <taxon>Bacillota</taxon>
        <taxon>Clostridia</taxon>
        <taxon>Eubacteriales</taxon>
        <taxon>Peptococcaceae</taxon>
        <taxon>Desulforamulus</taxon>
    </lineage>
</organism>
<evidence type="ECO:0000313" key="2">
    <source>
        <dbReference type="EMBL" id="PHJ39940.1"/>
    </source>
</evidence>
<protein>
    <submittedName>
        <fullName evidence="2">Uncharacterized protein</fullName>
    </submittedName>
</protein>
<accession>A0A2C6LMV0</accession>
<reference evidence="2 3" key="1">
    <citation type="submission" date="2013-09" db="EMBL/GenBank/DDBJ databases">
        <title>Biodegradation of hydrocarbons in the deep terrestrial subsurface : characterization of a microbial consortium composed of two Desulfotomaculum species originating from a deep geological formation.</title>
        <authorList>
            <person name="Aullo T."/>
            <person name="Berlendis S."/>
            <person name="Lascourreges J.-F."/>
            <person name="Dessort D."/>
            <person name="Saint-Laurent S."/>
            <person name="Schraauwers B."/>
            <person name="Mas J."/>
            <person name="Magot M."/>
            <person name="Ranchou-Peyruse A."/>
        </authorList>
    </citation>
    <scope>NUCLEOTIDE SEQUENCE [LARGE SCALE GENOMIC DNA]</scope>
    <source>
        <strain evidence="2 3">Bs107</strain>
    </source>
</reference>